<keyword evidence="4" id="KW-0964">Secreted</keyword>
<evidence type="ECO:0000256" key="3">
    <source>
        <dbReference type="ARBA" id="ARBA00022514"/>
    </source>
</evidence>
<keyword evidence="9" id="KW-1185">Reference proteome</keyword>
<evidence type="ECO:0000256" key="7">
    <source>
        <dbReference type="SAM" id="Phobius"/>
    </source>
</evidence>
<dbReference type="GO" id="GO:0005615">
    <property type="term" value="C:extracellular space"/>
    <property type="evidence" value="ECO:0007669"/>
    <property type="project" value="UniProtKB-KW"/>
</dbReference>
<reference evidence="8" key="2">
    <citation type="submission" date="2025-08" db="UniProtKB">
        <authorList>
            <consortium name="Ensembl"/>
        </authorList>
    </citation>
    <scope>IDENTIFICATION</scope>
</reference>
<dbReference type="Gene3D" id="2.10.90.10">
    <property type="entry name" value="Cystine-knot cytokines"/>
    <property type="match status" value="1"/>
</dbReference>
<accession>A0A8C5E6I3</accession>
<organism evidence="8 9">
    <name type="scientific">Gouania willdenowi</name>
    <name type="common">Blunt-snouted clingfish</name>
    <name type="synonym">Lepadogaster willdenowi</name>
    <dbReference type="NCBI Taxonomy" id="441366"/>
    <lineage>
        <taxon>Eukaryota</taxon>
        <taxon>Metazoa</taxon>
        <taxon>Chordata</taxon>
        <taxon>Craniata</taxon>
        <taxon>Vertebrata</taxon>
        <taxon>Euteleostomi</taxon>
        <taxon>Actinopterygii</taxon>
        <taxon>Neopterygii</taxon>
        <taxon>Teleostei</taxon>
        <taxon>Neoteleostei</taxon>
        <taxon>Acanthomorphata</taxon>
        <taxon>Ovalentaria</taxon>
        <taxon>Blenniimorphae</taxon>
        <taxon>Blenniiformes</taxon>
        <taxon>Gobiesocoidei</taxon>
        <taxon>Gobiesocidae</taxon>
        <taxon>Gobiesocinae</taxon>
        <taxon>Gouania</taxon>
    </lineage>
</organism>
<sequence length="258" mass="28823">MNHTKAATPKNLMPPMWTHWALRPKGQGPEPPNASRMTSLVMTNWETTSCLNPPMAPKMSVLFFLFSVLLLTVAALQQSRFRKKSPRTRSCLDLPEEILEQMFGRMSVGVMSAFHHALQLQTDTHNLSCPSSVTQTDSKSRLPVNLLSVSPWAYRITYDPARYPRSIPEAYCLCKGCLIGPHGENEEHRSTPIYTPSVILRRTGSCAGGRYSYSEVYVSIAVGCTCVPRLQKERDRLNNNNQSPQGLAKTRQSAGNKV</sequence>
<evidence type="ECO:0000313" key="9">
    <source>
        <dbReference type="Proteomes" id="UP000694680"/>
    </source>
</evidence>
<evidence type="ECO:0000256" key="4">
    <source>
        <dbReference type="ARBA" id="ARBA00022525"/>
    </source>
</evidence>
<feature type="compositionally biased region" description="Polar residues" evidence="6">
    <location>
        <begin position="238"/>
        <end position="258"/>
    </location>
</feature>
<keyword evidence="3" id="KW-0202">Cytokine</keyword>
<dbReference type="GO" id="GO:0005125">
    <property type="term" value="F:cytokine activity"/>
    <property type="evidence" value="ECO:0007669"/>
    <property type="project" value="UniProtKB-KW"/>
</dbReference>
<dbReference type="Pfam" id="PF06083">
    <property type="entry name" value="IL17"/>
    <property type="match status" value="1"/>
</dbReference>
<keyword evidence="5" id="KW-0732">Signal</keyword>
<comment type="subcellular location">
    <subcellularLocation>
        <location evidence="1">Secreted</location>
    </subcellularLocation>
</comment>
<keyword evidence="7" id="KW-0472">Membrane</keyword>
<comment type="similarity">
    <text evidence="2">Belongs to the IL-17 family.</text>
</comment>
<evidence type="ECO:0000256" key="2">
    <source>
        <dbReference type="ARBA" id="ARBA00007236"/>
    </source>
</evidence>
<keyword evidence="7" id="KW-0812">Transmembrane</keyword>
<dbReference type="GO" id="GO:0006954">
    <property type="term" value="P:inflammatory response"/>
    <property type="evidence" value="ECO:0007669"/>
    <property type="project" value="InterPro"/>
</dbReference>
<reference evidence="8" key="1">
    <citation type="submission" date="2020-06" db="EMBL/GenBank/DDBJ databases">
        <authorList>
            <consortium name="Wellcome Sanger Institute Data Sharing"/>
        </authorList>
    </citation>
    <scope>NUCLEOTIDE SEQUENCE [LARGE SCALE GENOMIC DNA]</scope>
</reference>
<dbReference type="AlphaFoldDB" id="A0A8C5E6I3"/>
<dbReference type="Proteomes" id="UP000694680">
    <property type="component" value="Chromosome 21"/>
</dbReference>
<dbReference type="SUPFAM" id="SSF57501">
    <property type="entry name" value="Cystine-knot cytokines"/>
    <property type="match status" value="1"/>
</dbReference>
<reference evidence="8" key="3">
    <citation type="submission" date="2025-09" db="UniProtKB">
        <authorList>
            <consortium name="Ensembl"/>
        </authorList>
    </citation>
    <scope>IDENTIFICATION</scope>
</reference>
<dbReference type="PRINTS" id="PR01932">
    <property type="entry name" value="INTRLEUKIN17"/>
</dbReference>
<dbReference type="Ensembl" id="ENSGWIT00000018545.1">
    <property type="protein sequence ID" value="ENSGWIP00000016792.1"/>
    <property type="gene ID" value="ENSGWIG00000009331.1"/>
</dbReference>
<protein>
    <recommendedName>
        <fullName evidence="10">Interleukin 17D</fullName>
    </recommendedName>
</protein>
<feature type="transmembrane region" description="Helical" evidence="7">
    <location>
        <begin position="59"/>
        <end position="77"/>
    </location>
</feature>
<dbReference type="InterPro" id="IPR020440">
    <property type="entry name" value="IL-17_chr"/>
</dbReference>
<proteinExistence type="inferred from homology"/>
<evidence type="ECO:0000256" key="1">
    <source>
        <dbReference type="ARBA" id="ARBA00004613"/>
    </source>
</evidence>
<evidence type="ECO:0000256" key="5">
    <source>
        <dbReference type="ARBA" id="ARBA00022729"/>
    </source>
</evidence>
<dbReference type="InterPro" id="IPR029034">
    <property type="entry name" value="Cystine-knot_cytokine"/>
</dbReference>
<gene>
    <name evidence="8" type="primary">ift88</name>
</gene>
<evidence type="ECO:0008006" key="10">
    <source>
        <dbReference type="Google" id="ProtNLM"/>
    </source>
</evidence>
<evidence type="ECO:0000313" key="8">
    <source>
        <dbReference type="Ensembl" id="ENSGWIP00000016792.1"/>
    </source>
</evidence>
<keyword evidence="7" id="KW-1133">Transmembrane helix</keyword>
<name>A0A8C5E6I3_GOUWI</name>
<feature type="region of interest" description="Disordered" evidence="6">
    <location>
        <begin position="235"/>
        <end position="258"/>
    </location>
</feature>
<evidence type="ECO:0000256" key="6">
    <source>
        <dbReference type="SAM" id="MobiDB-lite"/>
    </source>
</evidence>
<dbReference type="InterPro" id="IPR010345">
    <property type="entry name" value="IL-17_fam"/>
</dbReference>